<dbReference type="InterPro" id="IPR056490">
    <property type="entry name" value="Rcc01698_C"/>
</dbReference>
<dbReference type="STRING" id="538381.GCA_001696535_03163"/>
<evidence type="ECO:0000313" key="5">
    <source>
        <dbReference type="Proteomes" id="UP000219331"/>
    </source>
</evidence>
<dbReference type="InterPro" id="IPR017853">
    <property type="entry name" value="GH"/>
</dbReference>
<organism evidence="4 5">
    <name type="scientific">Stappia indica</name>
    <dbReference type="NCBI Taxonomy" id="538381"/>
    <lineage>
        <taxon>Bacteria</taxon>
        <taxon>Pseudomonadati</taxon>
        <taxon>Pseudomonadota</taxon>
        <taxon>Alphaproteobacteria</taxon>
        <taxon>Hyphomicrobiales</taxon>
        <taxon>Stappiaceae</taxon>
        <taxon>Stappia</taxon>
    </lineage>
</organism>
<dbReference type="InterPro" id="IPR032876">
    <property type="entry name" value="J_dom"/>
</dbReference>
<keyword evidence="5" id="KW-1185">Reference proteome</keyword>
<dbReference type="SUPFAM" id="SSF51445">
    <property type="entry name" value="(Trans)glycosidases"/>
    <property type="match status" value="1"/>
</dbReference>
<protein>
    <submittedName>
        <fullName evidence="4">Phage tail protein</fullName>
    </submittedName>
</protein>
<dbReference type="OrthoDB" id="8445115at2"/>
<dbReference type="Pfam" id="PF23666">
    <property type="entry name" value="Rcc01698_C"/>
    <property type="match status" value="1"/>
</dbReference>
<dbReference type="Proteomes" id="UP000219331">
    <property type="component" value="Unassembled WGS sequence"/>
</dbReference>
<dbReference type="EMBL" id="OBML01000002">
    <property type="protein sequence ID" value="SOB96972.1"/>
    <property type="molecule type" value="Genomic_DNA"/>
</dbReference>
<name>A0A285RT82_9HYPH</name>
<feature type="domain" description="Rcc01698-like C-terminal" evidence="3">
    <location>
        <begin position="1045"/>
        <end position="1144"/>
    </location>
</feature>
<dbReference type="Pfam" id="PF13547">
    <property type="entry name" value="GTA_TIM"/>
    <property type="match status" value="1"/>
</dbReference>
<feature type="domain" description="Tip attachment protein J" evidence="2">
    <location>
        <begin position="789"/>
        <end position="953"/>
    </location>
</feature>
<evidence type="ECO:0000259" key="2">
    <source>
        <dbReference type="Pfam" id="PF13550"/>
    </source>
</evidence>
<feature type="domain" description="GTA TIM-barrel-like" evidence="1">
    <location>
        <begin position="428"/>
        <end position="725"/>
    </location>
</feature>
<proteinExistence type="predicted"/>
<dbReference type="InterPro" id="IPR025195">
    <property type="entry name" value="GTA_TIM_dom"/>
</dbReference>
<evidence type="ECO:0000259" key="3">
    <source>
        <dbReference type="Pfam" id="PF23666"/>
    </source>
</evidence>
<dbReference type="CDD" id="cd19607">
    <property type="entry name" value="GTA_TIM-barrel-like"/>
    <property type="match status" value="1"/>
</dbReference>
<evidence type="ECO:0000259" key="1">
    <source>
        <dbReference type="Pfam" id="PF13547"/>
    </source>
</evidence>
<sequence length="1302" mass="138360">MATLVLAAAGQALGAAFLGSTGAILGQAAGALAGHALDQRLFGQTRTIEGRRLSDLSVQSSAEGAPLPLVYGRVRLAGQVIWATRFEEEVREETTGGKGGGSSTRVRSYRYHASFAVALCQGPISHVGAIWADGKPMELTGVTWRLYKGEADQPPDPLIAALQEATPAYRGTAYAVFERLPLEEFGDRLPQLTFEVVRAVEPLEEMVRAVTIIPGAGEFVYEPAEVTWTVRPGVSERANRHVSHAPSNWTASIDELQALCPNLEQVALVTAWFGDDLRAGHCTIRPKVETRGRQTRGATWRVAGLSGADAEEVSRHEGLPAYGGTPSDASVVRAIRDLKARGLKVALYPFLLMDVPPGNALPDPYSGGEQAPHPWRGRITGALAPGLDGSPDGTAAAHAEIAAFAGTAHAGQFSPSGDGVSYLGPSEWSYRRFVLHHAALAKAAGGVDTFLIGSEMRGLTRLCDGPGSFPFVEVLRQLAGEVRTLLPDAAITYAADWSEYGGYQRGSGELRFPLDPLWADPQIDAVGIDAYFPLADQREDGDPDGNVDPYDIAALAGAVEGGEDYDWYYASEADRRAGLRSPISDGAHGKPWVYRAKDLKGWWSNPHVERVGGAETGAPTPWVPQSKPIWLTELGVPAISRGANQPNVFFDAKSSESAWPRFSDGGRDDLIQRRALEAVIGRWSGWHPGLAGGDNPVSPLYGGPMVDPARIHLWAWDARPFPAFPTATDLWADGSNWRAGHWLNGRLGGLSLVGLVRAIAADFGLPDDLIRLGGLSGTLDGIALAGPVAPRDVLAPLIEAHGAVAVDRGDALALLPAWSPAVTELDAGGILAGDADRPALSLRRSETADLPAEVRIAARDATREHRRFVVSSRRIEGHGARVEELDLGAALDPALAAGLADRLLMRRWNEREEAQLALPPRRLEPEAGDVVRLVADPLLGREEALDIRIDGVEEAAGRRLTGKVVRRPPPSAARAIGGEARPRSITATTGGVEAVILDLPPLPGDSAPQAPRLAVFGAPWPGAVDVYRWRDGLSPMRHARAESPALIGTLVTELPPGPVAIWDRGSRPVVEISGGTLSSASEEAVLSGANALAVLGGAGGLEVLQFASAELVGPRRYRLSMLLRGQQGTEEAARMPTPAGSRVVLIDDALLPLPLTLDEIGIGFSYAALPAGHALDSLARIDLAHTATARGLMPFAPVHGRARRLAGGEVRFEWIRRTRIGGDGWREGDVPLSEEREEYLAELLDEGGIARWSATVTSPEAVLTAAQETAAFGGPQAVFRLRVRQVSASTGPGLAGLFELHP</sequence>
<accession>A0A285RT82</accession>
<gene>
    <name evidence="4" type="ORF">SAMN05421512_102358</name>
</gene>
<dbReference type="Gene3D" id="3.20.20.80">
    <property type="entry name" value="Glycosidases"/>
    <property type="match status" value="1"/>
</dbReference>
<dbReference type="RefSeq" id="WP_097174104.1">
    <property type="nucleotide sequence ID" value="NZ_OBML01000002.1"/>
</dbReference>
<reference evidence="4 5" key="1">
    <citation type="submission" date="2017-08" db="EMBL/GenBank/DDBJ databases">
        <authorList>
            <person name="de Groot N.N."/>
        </authorList>
    </citation>
    <scope>NUCLEOTIDE SEQUENCE [LARGE SCALE GENOMIC DNA]</scope>
    <source>
        <strain evidence="4 5">USBA 352</strain>
    </source>
</reference>
<evidence type="ECO:0000313" key="4">
    <source>
        <dbReference type="EMBL" id="SOB96972.1"/>
    </source>
</evidence>
<dbReference type="Pfam" id="PF13550">
    <property type="entry name" value="Phage-tail_3"/>
    <property type="match status" value="1"/>
</dbReference>